<dbReference type="EMBL" id="JRNQ01000004">
    <property type="protein sequence ID" value="KGF45804.1"/>
    <property type="molecule type" value="Genomic_DNA"/>
</dbReference>
<keyword evidence="2 5" id="KW-0889">Transcription antitermination</keyword>
<evidence type="ECO:0000256" key="6">
    <source>
        <dbReference type="NCBIfam" id="TIGR00922"/>
    </source>
</evidence>
<dbReference type="Proteomes" id="UP000029525">
    <property type="component" value="Unassembled WGS sequence"/>
</dbReference>
<dbReference type="GO" id="GO:0031564">
    <property type="term" value="P:transcription antitermination"/>
    <property type="evidence" value="ECO:0007669"/>
    <property type="project" value="UniProtKB-UniRule"/>
</dbReference>
<accession>A0A096CKL6</accession>
<keyword evidence="1 5" id="KW-0806">Transcription termination</keyword>
<keyword evidence="3 5" id="KW-0805">Transcription regulation</keyword>
<name>A0A096CKL6_9BACT</name>
<dbReference type="PRINTS" id="PR00338">
    <property type="entry name" value="NUSGTNSCPFCT"/>
</dbReference>
<dbReference type="Gene3D" id="2.30.30.30">
    <property type="match status" value="1"/>
</dbReference>
<dbReference type="GO" id="GO:0006353">
    <property type="term" value="P:DNA-templated transcription termination"/>
    <property type="evidence" value="ECO:0007669"/>
    <property type="project" value="UniProtKB-UniRule"/>
</dbReference>
<evidence type="ECO:0000256" key="1">
    <source>
        <dbReference type="ARBA" id="ARBA00022472"/>
    </source>
</evidence>
<dbReference type="InterPro" id="IPR008991">
    <property type="entry name" value="Translation_prot_SH3-like_sf"/>
</dbReference>
<dbReference type="PANTHER" id="PTHR30265:SF2">
    <property type="entry name" value="TRANSCRIPTION TERMINATION_ANTITERMINATION PROTEIN NUSG"/>
    <property type="match status" value="1"/>
</dbReference>
<comment type="function">
    <text evidence="5 7">Participates in transcription elongation, termination and antitermination.</text>
</comment>
<evidence type="ECO:0000256" key="4">
    <source>
        <dbReference type="ARBA" id="ARBA00023163"/>
    </source>
</evidence>
<dbReference type="InterPro" id="IPR001062">
    <property type="entry name" value="Transcrpt_antiterm_NusG"/>
</dbReference>
<dbReference type="Gene3D" id="3.30.70.940">
    <property type="entry name" value="NusG, N-terminal domain"/>
    <property type="match status" value="1"/>
</dbReference>
<evidence type="ECO:0000256" key="3">
    <source>
        <dbReference type="ARBA" id="ARBA00023015"/>
    </source>
</evidence>
<proteinExistence type="inferred from homology"/>
<dbReference type="SMART" id="SM00739">
    <property type="entry name" value="KOW"/>
    <property type="match status" value="1"/>
</dbReference>
<dbReference type="InterPro" id="IPR036735">
    <property type="entry name" value="NGN_dom_sf"/>
</dbReference>
<evidence type="ECO:0000259" key="9">
    <source>
        <dbReference type="SMART" id="SM00739"/>
    </source>
</evidence>
<organism evidence="10 11">
    <name type="scientific">Prevotella bivia DNF00320</name>
    <dbReference type="NCBI Taxonomy" id="1401068"/>
    <lineage>
        <taxon>Bacteria</taxon>
        <taxon>Pseudomonadati</taxon>
        <taxon>Bacteroidota</taxon>
        <taxon>Bacteroidia</taxon>
        <taxon>Bacteroidales</taxon>
        <taxon>Prevotellaceae</taxon>
        <taxon>Prevotella</taxon>
    </lineage>
</organism>
<dbReference type="Pfam" id="PF02357">
    <property type="entry name" value="NusG"/>
    <property type="match status" value="1"/>
</dbReference>
<evidence type="ECO:0000313" key="10">
    <source>
        <dbReference type="EMBL" id="KGF45804.1"/>
    </source>
</evidence>
<dbReference type="FunFam" id="2.30.30.30:FF:000002">
    <property type="entry name" value="Transcription termination/antitermination factor NusG"/>
    <property type="match status" value="1"/>
</dbReference>
<comment type="similarity">
    <text evidence="5 7">Belongs to the NusG family.</text>
</comment>
<evidence type="ECO:0000256" key="7">
    <source>
        <dbReference type="RuleBase" id="RU000538"/>
    </source>
</evidence>
<comment type="caution">
    <text evidence="10">The sequence shown here is derived from an EMBL/GenBank/DDBJ whole genome shotgun (WGS) entry which is preliminary data.</text>
</comment>
<dbReference type="InterPro" id="IPR014722">
    <property type="entry name" value="Rib_uL2_dom2"/>
</dbReference>
<dbReference type="SUPFAM" id="SSF50104">
    <property type="entry name" value="Translation proteins SH3-like domain"/>
    <property type="match status" value="1"/>
</dbReference>
<dbReference type="RefSeq" id="WP_036863838.1">
    <property type="nucleotide sequence ID" value="NZ_JRNQ01000004.1"/>
</dbReference>
<dbReference type="PANTHER" id="PTHR30265">
    <property type="entry name" value="RHO-INTERACTING TRANSCRIPTION TERMINATION FACTOR NUSG"/>
    <property type="match status" value="1"/>
</dbReference>
<evidence type="ECO:0000313" key="11">
    <source>
        <dbReference type="Proteomes" id="UP000029525"/>
    </source>
</evidence>
<dbReference type="GO" id="GO:0006354">
    <property type="term" value="P:DNA-templated transcription elongation"/>
    <property type="evidence" value="ECO:0007669"/>
    <property type="project" value="UniProtKB-UniRule"/>
</dbReference>
<keyword evidence="4 5" id="KW-0804">Transcription</keyword>
<dbReference type="NCBIfam" id="TIGR00922">
    <property type="entry name" value="nusG"/>
    <property type="match status" value="1"/>
</dbReference>
<gene>
    <name evidence="5" type="primary">nusG</name>
    <name evidence="10" type="ORF">HMPREF0647_01455</name>
</gene>
<evidence type="ECO:0000256" key="2">
    <source>
        <dbReference type="ARBA" id="ARBA00022814"/>
    </source>
</evidence>
<sequence>MADTEKKWYVLRAISGKEAKVKEYIDAQLRLNTKLAERVFEVLLPMEKHASLRSNGKRVIKEKLSLPGYVLVQANMTPDIASTLRFMPNVLGFLGGTSEPSPIRQADINRLLGNVEETEVNGMQDVPYSVGESVKVIEGPFAGFHGVIEEINTEKHKLKVMVMIFGRQNPLELSFMQVSKEE</sequence>
<dbReference type="OrthoDB" id="9809075at2"/>
<feature type="domain" description="KOW" evidence="9">
    <location>
        <begin position="127"/>
        <end position="154"/>
    </location>
</feature>
<evidence type="ECO:0000256" key="5">
    <source>
        <dbReference type="HAMAP-Rule" id="MF_00948"/>
    </source>
</evidence>
<evidence type="ECO:0000259" key="8">
    <source>
        <dbReference type="SMART" id="SM00738"/>
    </source>
</evidence>
<dbReference type="AlphaFoldDB" id="A0A096CKL6"/>
<dbReference type="SMART" id="SM00738">
    <property type="entry name" value="NGN"/>
    <property type="match status" value="1"/>
</dbReference>
<dbReference type="InterPro" id="IPR006645">
    <property type="entry name" value="NGN-like_dom"/>
</dbReference>
<reference evidence="10 11" key="1">
    <citation type="submission" date="2014-07" db="EMBL/GenBank/DDBJ databases">
        <authorList>
            <person name="McCorrison J."/>
            <person name="Sanka R."/>
            <person name="Torralba M."/>
            <person name="Gillis M."/>
            <person name="Haft D.H."/>
            <person name="Methe B."/>
            <person name="Sutton G."/>
            <person name="Nelson K.E."/>
        </authorList>
    </citation>
    <scope>NUCLEOTIDE SEQUENCE [LARGE SCALE GENOMIC DNA]</scope>
    <source>
        <strain evidence="10 11">DNF00320</strain>
    </source>
</reference>
<dbReference type="Pfam" id="PF00467">
    <property type="entry name" value="KOW"/>
    <property type="match status" value="1"/>
</dbReference>
<dbReference type="CDD" id="cd09891">
    <property type="entry name" value="NGN_Bact_1"/>
    <property type="match status" value="1"/>
</dbReference>
<dbReference type="GO" id="GO:0005829">
    <property type="term" value="C:cytosol"/>
    <property type="evidence" value="ECO:0007669"/>
    <property type="project" value="TreeGrafter"/>
</dbReference>
<dbReference type="GO" id="GO:0032784">
    <property type="term" value="P:regulation of DNA-templated transcription elongation"/>
    <property type="evidence" value="ECO:0007669"/>
    <property type="project" value="InterPro"/>
</dbReference>
<feature type="domain" description="NusG-like N-terminal" evidence="8">
    <location>
        <begin position="5"/>
        <end position="115"/>
    </location>
</feature>
<dbReference type="InterPro" id="IPR047050">
    <property type="entry name" value="NGN"/>
</dbReference>
<dbReference type="InterPro" id="IPR005824">
    <property type="entry name" value="KOW"/>
</dbReference>
<dbReference type="HAMAP" id="MF_00948">
    <property type="entry name" value="NusG"/>
    <property type="match status" value="1"/>
</dbReference>
<dbReference type="SUPFAM" id="SSF82679">
    <property type="entry name" value="N-utilization substance G protein NusG, N-terminal domain"/>
    <property type="match status" value="1"/>
</dbReference>
<protein>
    <recommendedName>
        <fullName evidence="5 6">Transcription termination/antitermination protein NusG</fullName>
    </recommendedName>
</protein>
<dbReference type="InterPro" id="IPR043425">
    <property type="entry name" value="NusG-like"/>
</dbReference>
<dbReference type="CDD" id="cd06091">
    <property type="entry name" value="KOW_NusG"/>
    <property type="match status" value="1"/>
</dbReference>